<dbReference type="InterPro" id="IPR036116">
    <property type="entry name" value="FN3_sf"/>
</dbReference>
<dbReference type="SUPFAM" id="SSF54001">
    <property type="entry name" value="Cysteine proteinases"/>
    <property type="match status" value="1"/>
</dbReference>
<organism evidence="4">
    <name type="scientific">Desulfofervidus auxilii</name>
    <dbReference type="NCBI Taxonomy" id="1621989"/>
    <lineage>
        <taxon>Bacteria</taxon>
        <taxon>Pseudomonadati</taxon>
        <taxon>Thermodesulfobacteriota</taxon>
        <taxon>Candidatus Desulfofervidia</taxon>
        <taxon>Candidatus Desulfofervidales</taxon>
        <taxon>Candidatus Desulfofervidaceae</taxon>
        <taxon>Candidatus Desulfofervidus</taxon>
    </lineage>
</organism>
<keyword evidence="3" id="KW-0812">Transmembrane</keyword>
<dbReference type="Pfam" id="PF01640">
    <property type="entry name" value="Peptidase_C10"/>
    <property type="match status" value="1"/>
</dbReference>
<dbReference type="InterPro" id="IPR044934">
    <property type="entry name" value="Streptopain_sf"/>
</dbReference>
<evidence type="ECO:0000256" key="1">
    <source>
        <dbReference type="PIRSR" id="PIRSR600200-1"/>
    </source>
</evidence>
<dbReference type="AlphaFoldDB" id="A0A7V1I468"/>
<dbReference type="Proteomes" id="UP000886268">
    <property type="component" value="Unassembled WGS sequence"/>
</dbReference>
<name>A0A7V1I468_DESA2</name>
<feature type="active site" description="Nucleophile" evidence="1">
    <location>
        <position position="236"/>
    </location>
</feature>
<protein>
    <submittedName>
        <fullName evidence="4">Uncharacterized protein</fullName>
    </submittedName>
</protein>
<feature type="transmembrane region" description="Helical" evidence="3">
    <location>
        <begin position="20"/>
        <end position="38"/>
    </location>
</feature>
<keyword evidence="3" id="KW-1133">Transmembrane helix</keyword>
<dbReference type="InterPro" id="IPR038765">
    <property type="entry name" value="Papain-like_cys_pep_sf"/>
</dbReference>
<dbReference type="GO" id="GO:0006508">
    <property type="term" value="P:proteolysis"/>
    <property type="evidence" value="ECO:0007669"/>
    <property type="project" value="InterPro"/>
</dbReference>
<feature type="coiled-coil region" evidence="2">
    <location>
        <begin position="128"/>
        <end position="155"/>
    </location>
</feature>
<sequence length="529" mass="61489">MWQTALHYQSLKGGNMKKHLFFIGLFFLLYGLVFGYHLTQVSQFESSKIASNWLQYLNKLPIRGKKAEVQLIRKETIFEEGKPICDVYHLYPKGHILISCYKELVPVKSFSVVSNFNPSSDGYEKAVIKELKTQIELLEEANKKQLEEVSQIIERNKIEWKRGLELNVNQLSVEEILPRAKNLDNKIRNFLLKGPGDLQIKSILADPLLKTRWDQSLPFNYFCPLESGLEKTWAGCVAIATAQIMKYYKWPPRGKGYHKYYYPYLRKWISADFRDKYDWAYMRNTKGGIDSLEEIIAVAELCFEAGVAVNMQYSAESSSAYIKDVEKALETFFKYKKEAKIEWRYNYPDPDDWFEIFKEQRNMARPAELAIYGPGGGHAVVVDGYLIIDNSKMVHINMGWRGNYDAYYSLDDIIFYPYVDSQHALINIIPYYPPKPPINFSGTRVENKAATGSEYIDVLTWDPNPVNTERGLNIICYRIYFAGTFLAEVSGDTFKYEHRNVQKDRKYYYYITAVDEKKRESGKAIVAIF</sequence>
<dbReference type="InterPro" id="IPR000200">
    <property type="entry name" value="Peptidase_C10"/>
</dbReference>
<keyword evidence="3" id="KW-0472">Membrane</keyword>
<dbReference type="GO" id="GO:0008234">
    <property type="term" value="F:cysteine-type peptidase activity"/>
    <property type="evidence" value="ECO:0007669"/>
    <property type="project" value="InterPro"/>
</dbReference>
<gene>
    <name evidence="4" type="ORF">ENJ03_02535</name>
</gene>
<reference evidence="4" key="1">
    <citation type="journal article" date="2020" name="mSystems">
        <title>Genome- and Community-Level Interaction Insights into Carbon Utilization and Element Cycling Functions of Hydrothermarchaeota in Hydrothermal Sediment.</title>
        <authorList>
            <person name="Zhou Z."/>
            <person name="Liu Y."/>
            <person name="Xu W."/>
            <person name="Pan J."/>
            <person name="Luo Z.H."/>
            <person name="Li M."/>
        </authorList>
    </citation>
    <scope>NUCLEOTIDE SEQUENCE [LARGE SCALE GENOMIC DNA]</scope>
    <source>
        <strain evidence="4">HyVt-45</strain>
    </source>
</reference>
<evidence type="ECO:0000256" key="3">
    <source>
        <dbReference type="SAM" id="Phobius"/>
    </source>
</evidence>
<dbReference type="InterPro" id="IPR013783">
    <property type="entry name" value="Ig-like_fold"/>
</dbReference>
<dbReference type="SUPFAM" id="SSF49265">
    <property type="entry name" value="Fibronectin type III"/>
    <property type="match status" value="1"/>
</dbReference>
<dbReference type="PRINTS" id="PR00797">
    <property type="entry name" value="STREPTOPAIN"/>
</dbReference>
<proteinExistence type="predicted"/>
<evidence type="ECO:0000256" key="2">
    <source>
        <dbReference type="SAM" id="Coils"/>
    </source>
</evidence>
<dbReference type="Gene3D" id="3.90.70.50">
    <property type="entry name" value="Peptidase C10, streptopain"/>
    <property type="match status" value="1"/>
</dbReference>
<keyword evidence="2" id="KW-0175">Coiled coil</keyword>
<feature type="active site" description="Proton acceptor" evidence="1">
    <location>
        <position position="378"/>
    </location>
</feature>
<accession>A0A7V1I468</accession>
<dbReference type="EMBL" id="DRKW01000145">
    <property type="protein sequence ID" value="HEB74079.1"/>
    <property type="molecule type" value="Genomic_DNA"/>
</dbReference>
<comment type="caution">
    <text evidence="4">The sequence shown here is derived from an EMBL/GenBank/DDBJ whole genome shotgun (WGS) entry which is preliminary data.</text>
</comment>
<evidence type="ECO:0000313" key="4">
    <source>
        <dbReference type="EMBL" id="HEB74079.1"/>
    </source>
</evidence>
<dbReference type="Gene3D" id="2.60.40.10">
    <property type="entry name" value="Immunoglobulins"/>
    <property type="match status" value="1"/>
</dbReference>